<keyword evidence="2" id="KW-0732">Signal</keyword>
<feature type="signal peptide" evidence="2">
    <location>
        <begin position="1"/>
        <end position="27"/>
    </location>
</feature>
<dbReference type="Proteomes" id="UP000721236">
    <property type="component" value="Unassembled WGS sequence"/>
</dbReference>
<evidence type="ECO:0000313" key="3">
    <source>
        <dbReference type="EMBL" id="CAG9173420.1"/>
    </source>
</evidence>
<protein>
    <recommendedName>
        <fullName evidence="5">Urease accessory protein UreJ</fullName>
    </recommendedName>
</protein>
<accession>A0ABN7YJ17</accession>
<dbReference type="PIRSF" id="PIRSF016919">
    <property type="entry name" value="HupE_UreJ"/>
    <property type="match status" value="1"/>
</dbReference>
<reference evidence="3 4" key="1">
    <citation type="submission" date="2021-08" db="EMBL/GenBank/DDBJ databases">
        <authorList>
            <person name="Peeters C."/>
        </authorList>
    </citation>
    <scope>NUCLEOTIDE SEQUENCE [LARGE SCALE GENOMIC DNA]</scope>
    <source>
        <strain evidence="3 4">LMG 21510</strain>
    </source>
</reference>
<feature type="transmembrane region" description="Helical" evidence="1">
    <location>
        <begin position="156"/>
        <end position="180"/>
    </location>
</feature>
<keyword evidence="4" id="KW-1185">Reference proteome</keyword>
<evidence type="ECO:0008006" key="5">
    <source>
        <dbReference type="Google" id="ProtNLM"/>
    </source>
</evidence>
<feature type="transmembrane region" description="Helical" evidence="1">
    <location>
        <begin position="187"/>
        <end position="205"/>
    </location>
</feature>
<feature type="transmembrane region" description="Helical" evidence="1">
    <location>
        <begin position="79"/>
        <end position="98"/>
    </location>
</feature>
<comment type="caution">
    <text evidence="3">The sequence shown here is derived from an EMBL/GenBank/DDBJ whole genome shotgun (WGS) entry which is preliminary data.</text>
</comment>
<feature type="transmembrane region" description="Helical" evidence="1">
    <location>
        <begin position="127"/>
        <end position="144"/>
    </location>
</feature>
<keyword evidence="1" id="KW-0472">Membrane</keyword>
<feature type="transmembrane region" description="Helical" evidence="1">
    <location>
        <begin position="104"/>
        <end position="120"/>
    </location>
</feature>
<evidence type="ECO:0000256" key="2">
    <source>
        <dbReference type="SAM" id="SignalP"/>
    </source>
</evidence>
<keyword evidence="1" id="KW-1133">Transmembrane helix</keyword>
<organism evidence="3 4">
    <name type="scientific">Cupriavidus respiraculi</name>
    <dbReference type="NCBI Taxonomy" id="195930"/>
    <lineage>
        <taxon>Bacteria</taxon>
        <taxon>Pseudomonadati</taxon>
        <taxon>Pseudomonadota</taxon>
        <taxon>Betaproteobacteria</taxon>
        <taxon>Burkholderiales</taxon>
        <taxon>Burkholderiaceae</taxon>
        <taxon>Cupriavidus</taxon>
    </lineage>
</organism>
<feature type="transmembrane region" description="Helical" evidence="1">
    <location>
        <begin position="51"/>
        <end position="72"/>
    </location>
</feature>
<dbReference type="RefSeq" id="WP_224041827.1">
    <property type="nucleotide sequence ID" value="NZ_CAJZAH010000002.1"/>
</dbReference>
<dbReference type="Pfam" id="PF04955">
    <property type="entry name" value="HupE_UreJ"/>
    <property type="match status" value="1"/>
</dbReference>
<proteinExistence type="predicted"/>
<dbReference type="InterPro" id="IPR007038">
    <property type="entry name" value="HupE_UreJ"/>
</dbReference>
<sequence>MNRTVLSRTLRRAALPLAIAASGPVLAHPGHDIASVSASLWSGLTHPVAGMDHLLAMLGVGVWSALGARSVADALRPPLAFVALMLVGAALGFGGVAMPAVEPMIAASLLVVGLLLAVRARLPAGAGMALVGAFAIFHGFAHGAELPASADALPGVLAYAGGFVLATFALHLAGIGIGAALREREGWLARGAGAGVALYGAALLIG</sequence>
<dbReference type="EMBL" id="CAJZAH010000002">
    <property type="protein sequence ID" value="CAG9173420.1"/>
    <property type="molecule type" value="Genomic_DNA"/>
</dbReference>
<name>A0ABN7YJ17_9BURK</name>
<keyword evidence="1" id="KW-0812">Transmembrane</keyword>
<gene>
    <name evidence="3" type="ORF">LMG21510_02258</name>
</gene>
<evidence type="ECO:0000313" key="4">
    <source>
        <dbReference type="Proteomes" id="UP000721236"/>
    </source>
</evidence>
<feature type="chain" id="PRO_5045549947" description="Urease accessory protein UreJ" evidence="2">
    <location>
        <begin position="28"/>
        <end position="206"/>
    </location>
</feature>
<evidence type="ECO:0000256" key="1">
    <source>
        <dbReference type="SAM" id="Phobius"/>
    </source>
</evidence>